<evidence type="ECO:0000313" key="2">
    <source>
        <dbReference type="EMBL" id="QQN56911.1"/>
    </source>
</evidence>
<name>A0A7T7UVC5_9FIRM</name>
<dbReference type="Gene3D" id="2.60.40.10">
    <property type="entry name" value="Immunoglobulins"/>
    <property type="match status" value="1"/>
</dbReference>
<evidence type="ECO:0000313" key="3">
    <source>
        <dbReference type="Proteomes" id="UP000595871"/>
    </source>
</evidence>
<dbReference type="KEGG" id="aob:I6H46_01410"/>
<feature type="domain" description="SpaA-like prealbumin fold" evidence="1">
    <location>
        <begin position="3"/>
        <end position="53"/>
    </location>
</feature>
<dbReference type="EMBL" id="CP067016">
    <property type="protein sequence ID" value="QQN56911.1"/>
    <property type="molecule type" value="Genomic_DNA"/>
</dbReference>
<organism evidence="2 3">
    <name type="scientific">Anaerococcus obesiensis</name>
    <dbReference type="NCBI Taxonomy" id="1287640"/>
    <lineage>
        <taxon>Bacteria</taxon>
        <taxon>Bacillati</taxon>
        <taxon>Bacillota</taxon>
        <taxon>Tissierellia</taxon>
        <taxon>Tissierellales</taxon>
        <taxon>Peptoniphilaceae</taxon>
        <taxon>Anaerococcus</taxon>
    </lineage>
</organism>
<reference evidence="2 3" key="1">
    <citation type="submission" date="2020-12" db="EMBL/GenBank/DDBJ databases">
        <title>FDA dAtabase for Regulatory Grade micrObial Sequences (FDA-ARGOS): Supporting development and validation of Infectious Disease Dx tests.</title>
        <authorList>
            <person name="Sproer C."/>
            <person name="Gronow S."/>
            <person name="Severitt S."/>
            <person name="Schroder I."/>
            <person name="Tallon L."/>
            <person name="Sadzewicz L."/>
            <person name="Zhao X."/>
            <person name="Boylan J."/>
            <person name="Ott S."/>
            <person name="Bowen H."/>
            <person name="Vavikolanu K."/>
            <person name="Mehta A."/>
            <person name="Aluvathingal J."/>
            <person name="Nadendla S."/>
            <person name="Lowell S."/>
            <person name="Myers T."/>
            <person name="Yan Y."/>
            <person name="Sichtig H."/>
        </authorList>
    </citation>
    <scope>NUCLEOTIDE SEQUENCE [LARGE SCALE GENOMIC DNA]</scope>
    <source>
        <strain evidence="2 3">FDAARGOS_989</strain>
    </source>
</reference>
<evidence type="ECO:0000259" key="1">
    <source>
        <dbReference type="Pfam" id="PF17802"/>
    </source>
</evidence>
<dbReference type="InterPro" id="IPR041033">
    <property type="entry name" value="SpaA_PFL_dom_1"/>
</dbReference>
<proteinExistence type="predicted"/>
<dbReference type="InterPro" id="IPR013783">
    <property type="entry name" value="Ig-like_fold"/>
</dbReference>
<dbReference type="AlphaFoldDB" id="A0A7T7UVC5"/>
<dbReference type="Pfam" id="PF17802">
    <property type="entry name" value="SpaA"/>
    <property type="match status" value="1"/>
</dbReference>
<keyword evidence="3" id="KW-1185">Reference proteome</keyword>
<accession>A0A7T7UVC5</accession>
<gene>
    <name evidence="2" type="ORF">I6H46_01410</name>
</gene>
<protein>
    <recommendedName>
        <fullName evidence="1">SpaA-like prealbumin fold domain-containing protein</fullName>
    </recommendedName>
</protein>
<sequence>MAEGISNANGLVEFNKELQDGTYVLKEIETPKGYKKLDQKWVLEVSDGKTKVYTYVSDSTQTDIKSILAQGGNWINVKGRDTSKFTNYDNRWTGWAGNNQNARYLGTRIIAINEEKITLFKDL</sequence>
<dbReference type="Proteomes" id="UP000595871">
    <property type="component" value="Chromosome"/>
</dbReference>